<dbReference type="Proteomes" id="UP000324252">
    <property type="component" value="Unassembled WGS sequence"/>
</dbReference>
<organism evidence="3 4">
    <name type="scientific">Lutimaribacter pacificus</name>
    <dbReference type="NCBI Taxonomy" id="391948"/>
    <lineage>
        <taxon>Bacteria</taxon>
        <taxon>Pseudomonadati</taxon>
        <taxon>Pseudomonadota</taxon>
        <taxon>Alphaproteobacteria</taxon>
        <taxon>Rhodobacterales</taxon>
        <taxon>Roseobacteraceae</taxon>
        <taxon>Lutimaribacter</taxon>
    </lineage>
</organism>
<dbReference type="Pfam" id="PF07859">
    <property type="entry name" value="Abhydrolase_3"/>
    <property type="match status" value="1"/>
</dbReference>
<proteinExistence type="predicted"/>
<dbReference type="AlphaFoldDB" id="A0A1H0HZY4"/>
<evidence type="ECO:0000259" key="2">
    <source>
        <dbReference type="Pfam" id="PF07859"/>
    </source>
</evidence>
<accession>A0A1H0HZY4</accession>
<reference evidence="3 4" key="1">
    <citation type="submission" date="2016-11" db="EMBL/GenBank/DDBJ databases">
        <authorList>
            <person name="Varghese N."/>
            <person name="Submissions S."/>
        </authorList>
    </citation>
    <scope>NUCLEOTIDE SEQUENCE [LARGE SCALE GENOMIC DNA]</scope>
    <source>
        <strain evidence="3 4">DSM 29620</strain>
    </source>
</reference>
<dbReference type="RefSeq" id="WP_149788397.1">
    <property type="nucleotide sequence ID" value="NZ_FNIO01000004.1"/>
</dbReference>
<feature type="domain" description="Alpha/beta hydrolase fold-3" evidence="2">
    <location>
        <begin position="69"/>
        <end position="182"/>
    </location>
</feature>
<dbReference type="InterPro" id="IPR050300">
    <property type="entry name" value="GDXG_lipolytic_enzyme"/>
</dbReference>
<keyword evidence="4" id="KW-1185">Reference proteome</keyword>
<gene>
    <name evidence="3" type="ORF">SAMN05444142_104209</name>
</gene>
<dbReference type="InterPro" id="IPR013094">
    <property type="entry name" value="AB_hydrolase_3"/>
</dbReference>
<keyword evidence="1" id="KW-0378">Hydrolase</keyword>
<dbReference type="InterPro" id="IPR029058">
    <property type="entry name" value="AB_hydrolase_fold"/>
</dbReference>
<dbReference type="GO" id="GO:0016787">
    <property type="term" value="F:hydrolase activity"/>
    <property type="evidence" value="ECO:0007669"/>
    <property type="project" value="UniProtKB-KW"/>
</dbReference>
<evidence type="ECO:0000256" key="1">
    <source>
        <dbReference type="ARBA" id="ARBA00022801"/>
    </source>
</evidence>
<dbReference type="Gene3D" id="3.40.50.1820">
    <property type="entry name" value="alpha/beta hydrolase"/>
    <property type="match status" value="1"/>
</dbReference>
<evidence type="ECO:0000313" key="3">
    <source>
        <dbReference type="EMBL" id="SHK28816.1"/>
    </source>
</evidence>
<dbReference type="PANTHER" id="PTHR48081">
    <property type="entry name" value="AB HYDROLASE SUPERFAMILY PROTEIN C4A8.06C"/>
    <property type="match status" value="1"/>
</dbReference>
<dbReference type="PANTHER" id="PTHR48081:SF33">
    <property type="entry name" value="KYNURENINE FORMAMIDASE"/>
    <property type="match status" value="1"/>
</dbReference>
<dbReference type="EMBL" id="FQZZ01000004">
    <property type="protein sequence ID" value="SHK28816.1"/>
    <property type="molecule type" value="Genomic_DNA"/>
</dbReference>
<name>A0A1H0HZY4_9RHOB</name>
<evidence type="ECO:0000313" key="4">
    <source>
        <dbReference type="Proteomes" id="UP000324252"/>
    </source>
</evidence>
<dbReference type="OrthoDB" id="9771666at2"/>
<dbReference type="SUPFAM" id="SSF53474">
    <property type="entry name" value="alpha/beta-Hydrolases"/>
    <property type="match status" value="1"/>
</dbReference>
<protein>
    <submittedName>
        <fullName evidence="3">Acetyl esterase/lipase</fullName>
    </submittedName>
</protein>
<sequence>MELDDAYANAAHIPDADSYPEDWTRRAAAFREGMIEQGLADLDVPYGDSARQCFDLFLPRDTPKGLFCFVHGGYWLRFDKSYWSHLAGGMLRHGWAVAVPSYDLAPQVQIARITWQIARFLETVAPMVAGPVRLAGHSAGGHLVARMAVPGVLPEKLAARLAHVMPISPVADLRPLLKTSMNAQFGLDEAAAAAESPVLQRPLAGLPVTVWAGGDERPAFLDQARWLAEAWECGHVVDPGRHHFNVIDGLADGDSAMVRALLGP</sequence>